<dbReference type="InterPro" id="IPR007867">
    <property type="entry name" value="GMC_OxRtase_C"/>
</dbReference>
<dbReference type="SUPFAM" id="SSF51905">
    <property type="entry name" value="FAD/NAD(P)-binding domain"/>
    <property type="match status" value="1"/>
</dbReference>
<dbReference type="GO" id="GO:0050660">
    <property type="term" value="F:flavin adenine dinucleotide binding"/>
    <property type="evidence" value="ECO:0007669"/>
    <property type="project" value="InterPro"/>
</dbReference>
<sequence>MKSLIATLIIAYIGYYVLVDYKERIQTIDSSDDEYDYIVVGAGSTGSVLANRLSENKNIKVLLLEAGQDISNEDLPKTPISFPRLQGESYDWNFTIAPQQYSGSPHIGKQTFHPRGKCLGGSSRLNAMLYVRGNRLDYDSWAENGAKGWSYEEVLPLFKKSESNTKPNISLKYRGREGPLHVGDFPRGEGCKHFIDAAVESGFVERDFNAEYQENSVWALEGTIKNGIRHSTDEAFLRQASARPNLHILPGAHVTKILINDKKVAKGVEYVKNGKIVKTMARKEIILSAGAYGSATILMLSGVGPEAHLKDLGIPVIKNLPVGENLQDHVHFPIVVGVDEPISNELKEAEGIFSTLNYKLFGKGYLGSPGLEAAVFTDLPAAKQPPLIQLHYFGTHFGANEEIMKLWFRNINHGKDFQKQYAKNLLNKNAVSIFPCLLHPKSKGTIKLASANPFDYPIINPRSLMEDEDVEVLLSSVRLVQKLVGTKSFKKIGGKIINTPTFGCEHLKYDSDDYWRCHIRNELSTVYHPVGTCKMGSINDPTVVVDPELKVKGITGLRVADASIMPTLPSGNTNAPCIMVGEKAAQLILK</sequence>
<dbReference type="Pfam" id="PF00732">
    <property type="entry name" value="GMC_oxred_N"/>
    <property type="match status" value="1"/>
</dbReference>
<dbReference type="PIRSF" id="PIRSF000137">
    <property type="entry name" value="Alcohol_oxidase"/>
    <property type="match status" value="1"/>
</dbReference>
<keyword evidence="2 3" id="KW-0274">FAD</keyword>
<evidence type="ECO:0000313" key="6">
    <source>
        <dbReference type="Proteomes" id="UP000549394"/>
    </source>
</evidence>
<dbReference type="PROSITE" id="PS00623">
    <property type="entry name" value="GMC_OXRED_1"/>
    <property type="match status" value="1"/>
</dbReference>
<comment type="similarity">
    <text evidence="1 3">Belongs to the GMC oxidoreductase family.</text>
</comment>
<gene>
    <name evidence="5" type="ORF">DGYR_LOCUS4993</name>
</gene>
<evidence type="ECO:0000313" key="5">
    <source>
        <dbReference type="EMBL" id="CAD5116356.1"/>
    </source>
</evidence>
<dbReference type="AlphaFoldDB" id="A0A7I8VJF4"/>
<dbReference type="SUPFAM" id="SSF54373">
    <property type="entry name" value="FAD-linked reductases, C-terminal domain"/>
    <property type="match status" value="1"/>
</dbReference>
<dbReference type="Pfam" id="PF05199">
    <property type="entry name" value="GMC_oxred_C"/>
    <property type="match status" value="1"/>
</dbReference>
<dbReference type="PANTHER" id="PTHR11552">
    <property type="entry name" value="GLUCOSE-METHANOL-CHOLINE GMC OXIDOREDUCTASE"/>
    <property type="match status" value="1"/>
</dbReference>
<name>A0A7I8VJF4_9ANNE</name>
<evidence type="ECO:0000256" key="3">
    <source>
        <dbReference type="RuleBase" id="RU003968"/>
    </source>
</evidence>
<evidence type="ECO:0000256" key="2">
    <source>
        <dbReference type="PIRSR" id="PIRSR000137-2"/>
    </source>
</evidence>
<dbReference type="InterPro" id="IPR012132">
    <property type="entry name" value="GMC_OxRdtase"/>
</dbReference>
<dbReference type="OrthoDB" id="269227at2759"/>
<reference evidence="5 6" key="1">
    <citation type="submission" date="2020-08" db="EMBL/GenBank/DDBJ databases">
        <authorList>
            <person name="Hejnol A."/>
        </authorList>
    </citation>
    <scope>NUCLEOTIDE SEQUENCE [LARGE SCALE GENOMIC DNA]</scope>
</reference>
<dbReference type="PANTHER" id="PTHR11552:SF227">
    <property type="entry name" value="GLUCOSE DEHYDROGENASE [FAD, QUINONE]-LIKE PROTEIN"/>
    <property type="match status" value="1"/>
</dbReference>
<feature type="domain" description="Glucose-methanol-choline oxidoreductase N-terminal" evidence="4">
    <location>
        <begin position="116"/>
        <end position="139"/>
    </location>
</feature>
<dbReference type="Gene3D" id="3.50.50.60">
    <property type="entry name" value="FAD/NAD(P)-binding domain"/>
    <property type="match status" value="1"/>
</dbReference>
<evidence type="ECO:0000256" key="1">
    <source>
        <dbReference type="ARBA" id="ARBA00010790"/>
    </source>
</evidence>
<evidence type="ECO:0000259" key="4">
    <source>
        <dbReference type="PROSITE" id="PS00623"/>
    </source>
</evidence>
<protein>
    <submittedName>
        <fullName evidence="5">DgyrCDS5255</fullName>
    </submittedName>
</protein>
<dbReference type="Proteomes" id="UP000549394">
    <property type="component" value="Unassembled WGS sequence"/>
</dbReference>
<dbReference type="EMBL" id="CAJFCJ010000006">
    <property type="protein sequence ID" value="CAD5116356.1"/>
    <property type="molecule type" value="Genomic_DNA"/>
</dbReference>
<dbReference type="InterPro" id="IPR000172">
    <property type="entry name" value="GMC_OxRdtase_N"/>
</dbReference>
<feature type="binding site" evidence="2">
    <location>
        <position position="254"/>
    </location>
    <ligand>
        <name>FAD</name>
        <dbReference type="ChEBI" id="CHEBI:57692"/>
    </ligand>
</feature>
<proteinExistence type="inferred from homology"/>
<accession>A0A7I8VJF4</accession>
<keyword evidence="6" id="KW-1185">Reference proteome</keyword>
<organism evidence="5 6">
    <name type="scientific">Dimorphilus gyrociliatus</name>
    <dbReference type="NCBI Taxonomy" id="2664684"/>
    <lineage>
        <taxon>Eukaryota</taxon>
        <taxon>Metazoa</taxon>
        <taxon>Spiralia</taxon>
        <taxon>Lophotrochozoa</taxon>
        <taxon>Annelida</taxon>
        <taxon>Polychaeta</taxon>
        <taxon>Polychaeta incertae sedis</taxon>
        <taxon>Dinophilidae</taxon>
        <taxon>Dimorphilus</taxon>
    </lineage>
</organism>
<comment type="cofactor">
    <cofactor evidence="2">
        <name>FAD</name>
        <dbReference type="ChEBI" id="CHEBI:57692"/>
    </cofactor>
</comment>
<dbReference type="GO" id="GO:0016614">
    <property type="term" value="F:oxidoreductase activity, acting on CH-OH group of donors"/>
    <property type="evidence" value="ECO:0007669"/>
    <property type="project" value="InterPro"/>
</dbReference>
<keyword evidence="3" id="KW-0285">Flavoprotein</keyword>
<dbReference type="InterPro" id="IPR036188">
    <property type="entry name" value="FAD/NAD-bd_sf"/>
</dbReference>
<dbReference type="Gene3D" id="3.30.560.10">
    <property type="entry name" value="Glucose Oxidase, domain 3"/>
    <property type="match status" value="1"/>
</dbReference>
<comment type="caution">
    <text evidence="5">The sequence shown here is derived from an EMBL/GenBank/DDBJ whole genome shotgun (WGS) entry which is preliminary data.</text>
</comment>